<dbReference type="STRING" id="747725.A0A162Q6G4"/>
<evidence type="ECO:0000256" key="1">
    <source>
        <dbReference type="ARBA" id="ARBA00009630"/>
    </source>
</evidence>
<organism evidence="7 8">
    <name type="scientific">Mucor lusitanicus CBS 277.49</name>
    <dbReference type="NCBI Taxonomy" id="747725"/>
    <lineage>
        <taxon>Eukaryota</taxon>
        <taxon>Fungi</taxon>
        <taxon>Fungi incertae sedis</taxon>
        <taxon>Mucoromycota</taxon>
        <taxon>Mucoromycotina</taxon>
        <taxon>Mucoromycetes</taxon>
        <taxon>Mucorales</taxon>
        <taxon>Mucorineae</taxon>
        <taxon>Mucoraceae</taxon>
        <taxon>Mucor</taxon>
    </lineage>
</organism>
<dbReference type="GO" id="GO:0005634">
    <property type="term" value="C:nucleus"/>
    <property type="evidence" value="ECO:0007669"/>
    <property type="project" value="TreeGrafter"/>
</dbReference>
<dbReference type="InterPro" id="IPR004480">
    <property type="entry name" value="Monothiol_GRX-rel"/>
</dbReference>
<dbReference type="PROSITE" id="PS51352">
    <property type="entry name" value="THIOREDOXIN_2"/>
    <property type="match status" value="1"/>
</dbReference>
<dbReference type="CDD" id="cd02984">
    <property type="entry name" value="TRX_PICOT"/>
    <property type="match status" value="1"/>
</dbReference>
<evidence type="ECO:0000256" key="2">
    <source>
        <dbReference type="ARBA" id="ARBA00022723"/>
    </source>
</evidence>
<dbReference type="Pfam" id="PF00085">
    <property type="entry name" value="Thioredoxin"/>
    <property type="match status" value="1"/>
</dbReference>
<keyword evidence="3" id="KW-0408">Iron</keyword>
<evidence type="ECO:0000259" key="6">
    <source>
        <dbReference type="PROSITE" id="PS51352"/>
    </source>
</evidence>
<dbReference type="SUPFAM" id="SSF52833">
    <property type="entry name" value="Thioredoxin-like"/>
    <property type="match status" value="3"/>
</dbReference>
<dbReference type="InterPro" id="IPR013766">
    <property type="entry name" value="Thioredoxin_domain"/>
</dbReference>
<keyword evidence="8" id="KW-1185">Reference proteome</keyword>
<dbReference type="InterPro" id="IPR033658">
    <property type="entry name" value="GRX_PICOT-like"/>
</dbReference>
<dbReference type="NCBIfam" id="TIGR00365">
    <property type="entry name" value="Grx4 family monothiol glutaredoxin"/>
    <property type="match status" value="1"/>
</dbReference>
<evidence type="ECO:0000313" key="7">
    <source>
        <dbReference type="EMBL" id="OAC99399.1"/>
    </source>
</evidence>
<evidence type="ECO:0000313" key="8">
    <source>
        <dbReference type="Proteomes" id="UP000077051"/>
    </source>
</evidence>
<comment type="caution">
    <text evidence="7">The sequence shown here is derived from an EMBL/GenBank/DDBJ whole genome shotgun (WGS) entry which is preliminary data.</text>
</comment>
<dbReference type="PANTHER" id="PTHR10293">
    <property type="entry name" value="GLUTAREDOXIN FAMILY MEMBER"/>
    <property type="match status" value="1"/>
</dbReference>
<evidence type="ECO:0000256" key="4">
    <source>
        <dbReference type="ARBA" id="ARBA00023014"/>
    </source>
</evidence>
<dbReference type="EMBL" id="AMYB01000008">
    <property type="protein sequence ID" value="OAC99399.1"/>
    <property type="molecule type" value="Genomic_DNA"/>
</dbReference>
<dbReference type="FunFam" id="3.40.30.10:FF:000092">
    <property type="entry name" value="Monothiol glutaredoxin"/>
    <property type="match status" value="1"/>
</dbReference>
<dbReference type="GO" id="GO:0051537">
    <property type="term" value="F:2 iron, 2 sulfur cluster binding"/>
    <property type="evidence" value="ECO:0007669"/>
    <property type="project" value="TreeGrafter"/>
</dbReference>
<evidence type="ECO:0000256" key="3">
    <source>
        <dbReference type="ARBA" id="ARBA00023004"/>
    </source>
</evidence>
<keyword evidence="4" id="KW-0411">Iron-sulfur</keyword>
<dbReference type="GO" id="GO:0006879">
    <property type="term" value="P:intracellular iron ion homeostasis"/>
    <property type="evidence" value="ECO:0007669"/>
    <property type="project" value="TreeGrafter"/>
</dbReference>
<dbReference type="Proteomes" id="UP000077051">
    <property type="component" value="Unassembled WGS sequence"/>
</dbReference>
<dbReference type="GO" id="GO:0046872">
    <property type="term" value="F:metal ion binding"/>
    <property type="evidence" value="ECO:0007669"/>
    <property type="project" value="UniProtKB-KW"/>
</dbReference>
<dbReference type="VEuPathDB" id="FungiDB:MUCCIDRAFT_166830"/>
<dbReference type="FunFam" id="3.40.30.10:FF:000012">
    <property type="entry name" value="Monothiol glutaredoxin"/>
    <property type="match status" value="2"/>
</dbReference>
<keyword evidence="2" id="KW-0479">Metal-binding</keyword>
<reference evidence="7 8" key="1">
    <citation type="submission" date="2015-06" db="EMBL/GenBank/DDBJ databases">
        <title>Expansion of signal transduction pathways in fungi by whole-genome duplication.</title>
        <authorList>
            <consortium name="DOE Joint Genome Institute"/>
            <person name="Corrochano L.M."/>
            <person name="Kuo A."/>
            <person name="Marcet-Houben M."/>
            <person name="Polaino S."/>
            <person name="Salamov A."/>
            <person name="Villalobos J.M."/>
            <person name="Alvarez M.I."/>
            <person name="Avalos J."/>
            <person name="Benito E.P."/>
            <person name="Benoit I."/>
            <person name="Burger G."/>
            <person name="Camino L.P."/>
            <person name="Canovas D."/>
            <person name="Cerda-Olmedo E."/>
            <person name="Cheng J.-F."/>
            <person name="Dominguez A."/>
            <person name="Elias M."/>
            <person name="Eslava A.P."/>
            <person name="Glaser F."/>
            <person name="Grimwood J."/>
            <person name="Gutierrez G."/>
            <person name="Heitman J."/>
            <person name="Henrissat B."/>
            <person name="Iturriaga E.A."/>
            <person name="Lang B.F."/>
            <person name="Lavin J.L."/>
            <person name="Lee S."/>
            <person name="Li W."/>
            <person name="Lindquist E."/>
            <person name="Lopez-Garcia S."/>
            <person name="Luque E.M."/>
            <person name="Marcos A.T."/>
            <person name="Martin J."/>
            <person name="Mccluskey K."/>
            <person name="Medina H.R."/>
            <person name="Miralles-Duran A."/>
            <person name="Miyazaki A."/>
            <person name="Munoz-Torres E."/>
            <person name="Oguiza J.A."/>
            <person name="Ohm R."/>
            <person name="Olmedo M."/>
            <person name="Orejas M."/>
            <person name="Ortiz-Castellanos L."/>
            <person name="Pisabarro A.G."/>
            <person name="Rodriguez-Romero J."/>
            <person name="Ruiz-Herrera J."/>
            <person name="Ruiz-Vazquez R."/>
            <person name="Sanz C."/>
            <person name="Schackwitz W."/>
            <person name="Schmutz J."/>
            <person name="Shahriari M."/>
            <person name="Shelest E."/>
            <person name="Silva-Franco F."/>
            <person name="Soanes D."/>
            <person name="Syed K."/>
            <person name="Tagua V.G."/>
            <person name="Talbot N.J."/>
            <person name="Thon M."/>
            <person name="De Vries R.P."/>
            <person name="Wiebenga A."/>
            <person name="Yadav J.S."/>
            <person name="Braun E.L."/>
            <person name="Baker S."/>
            <person name="Garre V."/>
            <person name="Horwitz B."/>
            <person name="Torres-Martinez S."/>
            <person name="Idnurm A."/>
            <person name="Herrera-Estrella A."/>
            <person name="Gabaldon T."/>
            <person name="Grigoriev I.V."/>
        </authorList>
    </citation>
    <scope>NUCLEOTIDE SEQUENCE [LARGE SCALE GENOMIC DNA]</scope>
    <source>
        <strain evidence="7 8">CBS 277.49</strain>
    </source>
</reference>
<name>A0A162Q6G4_MUCCL</name>
<proteinExistence type="inferred from homology"/>
<sequence length="331" mass="36835">MSNLLEISSDEQFGDLLSKKDAVYVLNFWASWAEPCQQMNEVFAELAGKFPALQFIKIEAEEYPDISETFEISAVPTFIVLKGGKIAEQIEGAKAAELTNAVAKHAKGVLNKFASSAAAGTDNGAKPVKDLNARLKALVNSAPVMIFIKGTPQQPRCGFSRQLVELLGEEKVKYSSFNILADEDVRQGLKAYSDWPTYPQVYVNGELMGGLDIIKEMIASGEFKEMLPKEKDLSTRLQELIEKQSVMVFIKGTPEEPRCGFSRQLVALLNERHVKYGYFDILSDDDVRQGMKAHVDWPTFPMLFYKGELLGGLDIVKEMIESGEFDQVLTA</sequence>
<dbReference type="Gene3D" id="3.40.30.10">
    <property type="entry name" value="Glutaredoxin"/>
    <property type="match status" value="3"/>
</dbReference>
<comment type="function">
    <text evidence="5">Monothiol glutaredoxin involved in the biogenesis of iron-sulfur clusters. Binds one iron-sulfur cluster per dimer. The iron-sulfur cluster is bound between subunits, and is complexed by a bound glutathione and a cysteine residue from each subunit.</text>
</comment>
<dbReference type="PROSITE" id="PS51354">
    <property type="entry name" value="GLUTAREDOXIN_2"/>
    <property type="match status" value="2"/>
</dbReference>
<dbReference type="GO" id="GO:0015036">
    <property type="term" value="F:disulfide oxidoreductase activity"/>
    <property type="evidence" value="ECO:0007669"/>
    <property type="project" value="UniProtKB-ARBA"/>
</dbReference>
<dbReference type="Pfam" id="PF00462">
    <property type="entry name" value="Glutaredoxin"/>
    <property type="match status" value="2"/>
</dbReference>
<protein>
    <recommendedName>
        <fullName evidence="6">Thioredoxin domain-containing protein</fullName>
    </recommendedName>
</protein>
<comment type="similarity">
    <text evidence="1">Belongs to the glutaredoxin family. Monothiol subfamily.</text>
</comment>
<dbReference type="InterPro" id="IPR002109">
    <property type="entry name" value="Glutaredoxin"/>
</dbReference>
<dbReference type="PANTHER" id="PTHR10293:SF73">
    <property type="entry name" value="GLUTAREDOXIN-3"/>
    <property type="match status" value="1"/>
</dbReference>
<evidence type="ECO:0000256" key="5">
    <source>
        <dbReference type="ARBA" id="ARBA00055846"/>
    </source>
</evidence>
<dbReference type="AlphaFoldDB" id="A0A162Q6G4"/>
<dbReference type="CDD" id="cd03028">
    <property type="entry name" value="GRX_PICOT_like"/>
    <property type="match status" value="2"/>
</dbReference>
<dbReference type="OrthoDB" id="415696at2759"/>
<accession>A0A162Q6G4</accession>
<feature type="domain" description="Thioredoxin" evidence="6">
    <location>
        <begin position="1"/>
        <end position="107"/>
    </location>
</feature>
<dbReference type="GO" id="GO:0005829">
    <property type="term" value="C:cytosol"/>
    <property type="evidence" value="ECO:0007669"/>
    <property type="project" value="TreeGrafter"/>
</dbReference>
<dbReference type="InterPro" id="IPR036249">
    <property type="entry name" value="Thioredoxin-like_sf"/>
</dbReference>
<gene>
    <name evidence="7" type="ORF">MUCCIDRAFT_166830</name>
</gene>